<evidence type="ECO:0000313" key="2">
    <source>
        <dbReference type="Proteomes" id="UP000266188"/>
    </source>
</evidence>
<protein>
    <submittedName>
        <fullName evidence="1">Uncharacterized protein</fullName>
    </submittedName>
</protein>
<dbReference type="EMBL" id="MVGC01000356">
    <property type="protein sequence ID" value="RJE19933.1"/>
    <property type="molecule type" value="Genomic_DNA"/>
</dbReference>
<sequence length="255" mass="28250">MHKKPCPRSLRVIFPVLDAYPWNPEPEQQSIASLKEPPIQAHHLLPPRYASITGPHLAHLLVTPVGVLSDYISVRTTKNTTTPRGGTTASEPKTAMEYTQVIRSWMIQVPGYLRICSGYQLELPVTFSNASLPPLTWASLLHRRTLKRPTKPNYGNWEKSNDLKAHGSLYISVMTSVVFDRLGANDSVDGEQVSKHLFGAPASTRCPPTLYNTIRFGLTYGVTSCDGDPAVGDVISHGDDAKNAELAFHRHRRDT</sequence>
<evidence type="ECO:0000313" key="1">
    <source>
        <dbReference type="EMBL" id="RJE19933.1"/>
    </source>
</evidence>
<dbReference type="Proteomes" id="UP000266188">
    <property type="component" value="Unassembled WGS sequence"/>
</dbReference>
<proteinExistence type="predicted"/>
<name>A0A3A2ZCC0_9EURO</name>
<dbReference type="AlphaFoldDB" id="A0A3A2ZCC0"/>
<gene>
    <name evidence="1" type="ORF">PHISCL_07736</name>
</gene>
<comment type="caution">
    <text evidence="1">The sequence shown here is derived from an EMBL/GenBank/DDBJ whole genome shotgun (WGS) entry which is preliminary data.</text>
</comment>
<keyword evidence="2" id="KW-1185">Reference proteome</keyword>
<accession>A0A3A2ZCC0</accession>
<reference evidence="2" key="1">
    <citation type="submission" date="2017-02" db="EMBL/GenBank/DDBJ databases">
        <authorList>
            <person name="Tafer H."/>
            <person name="Lopandic K."/>
        </authorList>
    </citation>
    <scope>NUCLEOTIDE SEQUENCE [LARGE SCALE GENOMIC DNA]</scope>
    <source>
        <strain evidence="2">CBS 366.77</strain>
    </source>
</reference>
<organism evidence="1 2">
    <name type="scientific">Aspergillus sclerotialis</name>
    <dbReference type="NCBI Taxonomy" id="2070753"/>
    <lineage>
        <taxon>Eukaryota</taxon>
        <taxon>Fungi</taxon>
        <taxon>Dikarya</taxon>
        <taxon>Ascomycota</taxon>
        <taxon>Pezizomycotina</taxon>
        <taxon>Eurotiomycetes</taxon>
        <taxon>Eurotiomycetidae</taxon>
        <taxon>Eurotiales</taxon>
        <taxon>Aspergillaceae</taxon>
        <taxon>Aspergillus</taxon>
        <taxon>Aspergillus subgen. Polypaecilum</taxon>
    </lineage>
</organism>